<protein>
    <submittedName>
        <fullName evidence="2">Uncharacterized protein</fullName>
    </submittedName>
</protein>
<dbReference type="Proteomes" id="UP000521943">
    <property type="component" value="Unassembled WGS sequence"/>
</dbReference>
<feature type="region of interest" description="Disordered" evidence="1">
    <location>
        <begin position="304"/>
        <end position="325"/>
    </location>
</feature>
<feature type="compositionally biased region" description="Basic and acidic residues" evidence="1">
    <location>
        <begin position="266"/>
        <end position="276"/>
    </location>
</feature>
<dbReference type="AlphaFoldDB" id="A0A8H6HCK8"/>
<evidence type="ECO:0000256" key="1">
    <source>
        <dbReference type="SAM" id="MobiDB-lite"/>
    </source>
</evidence>
<reference evidence="2 3" key="1">
    <citation type="submission" date="2020-07" db="EMBL/GenBank/DDBJ databases">
        <title>Comparative genomics of pyrophilous fungi reveals a link between fire events and developmental genes.</title>
        <authorList>
            <consortium name="DOE Joint Genome Institute"/>
            <person name="Steindorff A.S."/>
            <person name="Carver A."/>
            <person name="Calhoun S."/>
            <person name="Stillman K."/>
            <person name="Liu H."/>
            <person name="Lipzen A."/>
            <person name="Pangilinan J."/>
            <person name="Labutti K."/>
            <person name="Bruns T.D."/>
            <person name="Grigoriev I.V."/>
        </authorList>
    </citation>
    <scope>NUCLEOTIDE SEQUENCE [LARGE SCALE GENOMIC DNA]</scope>
    <source>
        <strain evidence="2 3">CBS 144469</strain>
    </source>
</reference>
<sequence>MSQDDEGVTEILPRVDHEPSQIIPVETSAGLAKTQQKFFRRARISSGEQGGRARLFAVMGDSKTCRAHGKVANHEITTERFPASGVLDLALAKVNVKRVATTNEGLSVSATQEEYDVAHRRAFIGSVNRDIATSGEDGRVLVSDERRTWNATTNMAVLRQDLCHTPGRGHDGSPRPRDVSPNRLSAKGIQNGDCSVRLKHRSTRRGDRIMDKPSKALLPEEKRRGPTLSIVRVLNLGKDMSKFRGGERGRKTGYGRTGNIIMSPEPRPEAKSEEPAERLLERLEGPLLHSCTLDCHISPVAMGGYEGEEDRMEEEERKGGTHKVP</sequence>
<name>A0A8H6HCK8_9AGAR</name>
<comment type="caution">
    <text evidence="2">The sequence shown here is derived from an EMBL/GenBank/DDBJ whole genome shotgun (WGS) entry which is preliminary data.</text>
</comment>
<gene>
    <name evidence="2" type="ORF">DFP72DRAFT_1052073</name>
</gene>
<accession>A0A8H6HCK8</accession>
<organism evidence="2 3">
    <name type="scientific">Ephemerocybe angulata</name>
    <dbReference type="NCBI Taxonomy" id="980116"/>
    <lineage>
        <taxon>Eukaryota</taxon>
        <taxon>Fungi</taxon>
        <taxon>Dikarya</taxon>
        <taxon>Basidiomycota</taxon>
        <taxon>Agaricomycotina</taxon>
        <taxon>Agaricomycetes</taxon>
        <taxon>Agaricomycetidae</taxon>
        <taxon>Agaricales</taxon>
        <taxon>Agaricineae</taxon>
        <taxon>Psathyrellaceae</taxon>
        <taxon>Ephemerocybe</taxon>
    </lineage>
</organism>
<evidence type="ECO:0000313" key="2">
    <source>
        <dbReference type="EMBL" id="KAF6744434.1"/>
    </source>
</evidence>
<dbReference type="EMBL" id="JACGCI010000121">
    <property type="protein sequence ID" value="KAF6744434.1"/>
    <property type="molecule type" value="Genomic_DNA"/>
</dbReference>
<feature type="compositionally biased region" description="Basic and acidic residues" evidence="1">
    <location>
        <begin position="168"/>
        <end position="180"/>
    </location>
</feature>
<keyword evidence="3" id="KW-1185">Reference proteome</keyword>
<evidence type="ECO:0000313" key="3">
    <source>
        <dbReference type="Proteomes" id="UP000521943"/>
    </source>
</evidence>
<feature type="region of interest" description="Disordered" evidence="1">
    <location>
        <begin position="163"/>
        <end position="189"/>
    </location>
</feature>
<feature type="region of interest" description="Disordered" evidence="1">
    <location>
        <begin position="242"/>
        <end position="276"/>
    </location>
</feature>
<proteinExistence type="predicted"/>